<reference evidence="8 9" key="1">
    <citation type="journal article" date="2012" name="Science">
        <title>The Paleozoic origin of enzymatic lignin decomposition reconstructed from 31 fungal genomes.</title>
        <authorList>
            <person name="Floudas D."/>
            <person name="Binder M."/>
            <person name="Riley R."/>
            <person name="Barry K."/>
            <person name="Blanchette R.A."/>
            <person name="Henrissat B."/>
            <person name="Martinez A.T."/>
            <person name="Otillar R."/>
            <person name="Spatafora J.W."/>
            <person name="Yadav J.S."/>
            <person name="Aerts A."/>
            <person name="Benoit I."/>
            <person name="Boyd A."/>
            <person name="Carlson A."/>
            <person name="Copeland A."/>
            <person name="Coutinho P.M."/>
            <person name="de Vries R.P."/>
            <person name="Ferreira P."/>
            <person name="Findley K."/>
            <person name="Foster B."/>
            <person name="Gaskell J."/>
            <person name="Glotzer D."/>
            <person name="Gorecki P."/>
            <person name="Heitman J."/>
            <person name="Hesse C."/>
            <person name="Hori C."/>
            <person name="Igarashi K."/>
            <person name="Jurgens J.A."/>
            <person name="Kallen N."/>
            <person name="Kersten P."/>
            <person name="Kohler A."/>
            <person name="Kuees U."/>
            <person name="Kumar T.K.A."/>
            <person name="Kuo A."/>
            <person name="LaButti K."/>
            <person name="Larrondo L.F."/>
            <person name="Lindquist E."/>
            <person name="Ling A."/>
            <person name="Lombard V."/>
            <person name="Lucas S."/>
            <person name="Lundell T."/>
            <person name="Martin R."/>
            <person name="McLaughlin D.J."/>
            <person name="Morgenstern I."/>
            <person name="Morin E."/>
            <person name="Murat C."/>
            <person name="Nagy L.G."/>
            <person name="Nolan M."/>
            <person name="Ohm R.A."/>
            <person name="Patyshakuliyeva A."/>
            <person name="Rokas A."/>
            <person name="Ruiz-Duenas F.J."/>
            <person name="Sabat G."/>
            <person name="Salamov A."/>
            <person name="Samejima M."/>
            <person name="Schmutz J."/>
            <person name="Slot J.C."/>
            <person name="St John F."/>
            <person name="Stenlid J."/>
            <person name="Sun H."/>
            <person name="Sun S."/>
            <person name="Syed K."/>
            <person name="Tsang A."/>
            <person name="Wiebenga A."/>
            <person name="Young D."/>
            <person name="Pisabarro A."/>
            <person name="Eastwood D.C."/>
            <person name="Martin F."/>
            <person name="Cullen D."/>
            <person name="Grigoriev I.V."/>
            <person name="Hibbett D.S."/>
        </authorList>
    </citation>
    <scope>NUCLEOTIDE SEQUENCE [LARGE SCALE GENOMIC DNA]</scope>
    <source>
        <strain evidence="8 9">ATCC 11539</strain>
    </source>
</reference>
<evidence type="ECO:0000256" key="3">
    <source>
        <dbReference type="ARBA" id="ARBA00022989"/>
    </source>
</evidence>
<dbReference type="AlphaFoldDB" id="S7RVY9"/>
<accession>S7RVY9</accession>
<dbReference type="HOGENOM" id="CLU_052841_1_0_1"/>
<dbReference type="Proteomes" id="UP000030669">
    <property type="component" value="Unassembled WGS sequence"/>
</dbReference>
<gene>
    <name evidence="8" type="ORF">GLOTRDRAFT_20246</name>
</gene>
<feature type="non-terminal residue" evidence="8">
    <location>
        <position position="225"/>
    </location>
</feature>
<dbReference type="EMBL" id="KB469297">
    <property type="protein sequence ID" value="EPQ58990.1"/>
    <property type="molecule type" value="Genomic_DNA"/>
</dbReference>
<organism evidence="8 9">
    <name type="scientific">Gloeophyllum trabeum (strain ATCC 11539 / FP-39264 / Madison 617)</name>
    <name type="common">Brown rot fungus</name>
    <dbReference type="NCBI Taxonomy" id="670483"/>
    <lineage>
        <taxon>Eukaryota</taxon>
        <taxon>Fungi</taxon>
        <taxon>Dikarya</taxon>
        <taxon>Basidiomycota</taxon>
        <taxon>Agaricomycotina</taxon>
        <taxon>Agaricomycetes</taxon>
        <taxon>Gloeophyllales</taxon>
        <taxon>Gloeophyllaceae</taxon>
        <taxon>Gloeophyllum</taxon>
    </lineage>
</organism>
<keyword evidence="4 6" id="KW-0472">Membrane</keyword>
<dbReference type="PANTHER" id="PTHR33048:SF47">
    <property type="entry name" value="INTEGRAL MEMBRANE PROTEIN-RELATED"/>
    <property type="match status" value="1"/>
</dbReference>
<feature type="non-terminal residue" evidence="8">
    <location>
        <position position="1"/>
    </location>
</feature>
<feature type="domain" description="Rhodopsin" evidence="7">
    <location>
        <begin position="62"/>
        <end position="191"/>
    </location>
</feature>
<evidence type="ECO:0000313" key="8">
    <source>
        <dbReference type="EMBL" id="EPQ58990.1"/>
    </source>
</evidence>
<evidence type="ECO:0000256" key="5">
    <source>
        <dbReference type="ARBA" id="ARBA00038359"/>
    </source>
</evidence>
<dbReference type="OrthoDB" id="444631at2759"/>
<dbReference type="GO" id="GO:0016020">
    <property type="term" value="C:membrane"/>
    <property type="evidence" value="ECO:0007669"/>
    <property type="project" value="UniProtKB-SubCell"/>
</dbReference>
<dbReference type="Pfam" id="PF20684">
    <property type="entry name" value="Fung_rhodopsin"/>
    <property type="match status" value="1"/>
</dbReference>
<dbReference type="PANTHER" id="PTHR33048">
    <property type="entry name" value="PTH11-LIKE INTEGRAL MEMBRANE PROTEIN (AFU_ORTHOLOGUE AFUA_5G11245)"/>
    <property type="match status" value="1"/>
</dbReference>
<feature type="transmembrane region" description="Helical" evidence="6">
    <location>
        <begin position="159"/>
        <end position="178"/>
    </location>
</feature>
<name>S7RVY9_GLOTA</name>
<evidence type="ECO:0000256" key="2">
    <source>
        <dbReference type="ARBA" id="ARBA00022692"/>
    </source>
</evidence>
<dbReference type="GeneID" id="19305002"/>
<keyword evidence="3 6" id="KW-1133">Transmembrane helix</keyword>
<dbReference type="RefSeq" id="XP_007861627.1">
    <property type="nucleotide sequence ID" value="XM_007863436.1"/>
</dbReference>
<keyword evidence="2 6" id="KW-0812">Transmembrane</keyword>
<evidence type="ECO:0000256" key="4">
    <source>
        <dbReference type="ARBA" id="ARBA00023136"/>
    </source>
</evidence>
<dbReference type="OMA" id="NHAYWVL"/>
<evidence type="ECO:0000259" key="7">
    <source>
        <dbReference type="Pfam" id="PF20684"/>
    </source>
</evidence>
<feature type="transmembrane region" description="Helical" evidence="6">
    <location>
        <begin position="32"/>
        <end position="52"/>
    </location>
</feature>
<comment type="similarity">
    <text evidence="5">Belongs to the SAT4 family.</text>
</comment>
<keyword evidence="9" id="KW-1185">Reference proteome</keyword>
<dbReference type="eggNOG" id="ENOG502SMVQ">
    <property type="taxonomic scope" value="Eukaryota"/>
</dbReference>
<feature type="transmembrane region" description="Helical" evidence="6">
    <location>
        <begin position="198"/>
        <end position="215"/>
    </location>
</feature>
<sequence length="225" mass="25249">VLAWTLPIFAIAITIFRLGIRVRKRQLWWDDFWALMAAICLTIFVAAMELHFTDEGESPSELSILLTTMRLCAPGPFRRWLFRAALSFAVAWLILFAQVFWVCERQPGWKDTPAPQCNLGRNVAIAQVITDVVTDAILVAVPLKLVWRVKLTRPQKIRIIAIFSSTSIATAVSLYHSYAILRFGGFQEARAAVIQDGVSLIVADLGVVVAFFMRISSVDDSNHSR</sequence>
<comment type="subcellular location">
    <subcellularLocation>
        <location evidence="1">Membrane</location>
        <topology evidence="1">Multi-pass membrane protein</topology>
    </subcellularLocation>
</comment>
<evidence type="ECO:0000313" key="9">
    <source>
        <dbReference type="Proteomes" id="UP000030669"/>
    </source>
</evidence>
<dbReference type="KEGG" id="gtr:GLOTRDRAFT_20246"/>
<evidence type="ECO:0000256" key="6">
    <source>
        <dbReference type="SAM" id="Phobius"/>
    </source>
</evidence>
<dbReference type="InterPro" id="IPR052337">
    <property type="entry name" value="SAT4-like"/>
</dbReference>
<proteinExistence type="inferred from homology"/>
<feature type="transmembrane region" description="Helical" evidence="6">
    <location>
        <begin position="80"/>
        <end position="102"/>
    </location>
</feature>
<protein>
    <recommendedName>
        <fullName evidence="7">Rhodopsin domain-containing protein</fullName>
    </recommendedName>
</protein>
<evidence type="ECO:0000256" key="1">
    <source>
        <dbReference type="ARBA" id="ARBA00004141"/>
    </source>
</evidence>
<dbReference type="InterPro" id="IPR049326">
    <property type="entry name" value="Rhodopsin_dom_fungi"/>
</dbReference>